<evidence type="ECO:0000256" key="4">
    <source>
        <dbReference type="ARBA" id="ARBA00023163"/>
    </source>
</evidence>
<dbReference type="InterPro" id="IPR007219">
    <property type="entry name" value="XnlR_reg_dom"/>
</dbReference>
<keyword evidence="9" id="KW-1185">Reference proteome</keyword>
<protein>
    <recommendedName>
        <fullName evidence="7">Zn(2)-C6 fungal-type domain-containing protein</fullName>
    </recommendedName>
</protein>
<evidence type="ECO:0000256" key="1">
    <source>
        <dbReference type="ARBA" id="ARBA00022723"/>
    </source>
</evidence>
<keyword evidence="4" id="KW-0804">Transcription</keyword>
<keyword evidence="5" id="KW-0539">Nucleus</keyword>
<dbReference type="Proteomes" id="UP000325433">
    <property type="component" value="Unassembled WGS sequence"/>
</dbReference>
<dbReference type="PANTHER" id="PTHR47425:SF2">
    <property type="entry name" value="FARB-RELATED"/>
    <property type="match status" value="1"/>
</dbReference>
<dbReference type="GO" id="GO:0008270">
    <property type="term" value="F:zinc ion binding"/>
    <property type="evidence" value="ECO:0007669"/>
    <property type="project" value="InterPro"/>
</dbReference>
<dbReference type="PROSITE" id="PS50048">
    <property type="entry name" value="ZN2_CY6_FUNGAL_2"/>
    <property type="match status" value="1"/>
</dbReference>
<feature type="domain" description="Zn(2)-C6 fungal-type" evidence="7">
    <location>
        <begin position="11"/>
        <end position="44"/>
    </location>
</feature>
<dbReference type="InterPro" id="IPR001138">
    <property type="entry name" value="Zn2Cys6_DnaBD"/>
</dbReference>
<proteinExistence type="predicted"/>
<organism evidence="8 9">
    <name type="scientific">Aspergillus transmontanensis</name>
    <dbReference type="NCBI Taxonomy" id="1034304"/>
    <lineage>
        <taxon>Eukaryota</taxon>
        <taxon>Fungi</taxon>
        <taxon>Dikarya</taxon>
        <taxon>Ascomycota</taxon>
        <taxon>Pezizomycotina</taxon>
        <taxon>Eurotiomycetes</taxon>
        <taxon>Eurotiomycetidae</taxon>
        <taxon>Eurotiales</taxon>
        <taxon>Aspergillaceae</taxon>
        <taxon>Aspergillus</taxon>
        <taxon>Aspergillus subgen. Circumdati</taxon>
    </lineage>
</organism>
<dbReference type="InterPro" id="IPR052761">
    <property type="entry name" value="Fungal_Detox/Toxin_TFs"/>
</dbReference>
<dbReference type="InterPro" id="IPR036864">
    <property type="entry name" value="Zn2-C6_fun-type_DNA-bd_sf"/>
</dbReference>
<evidence type="ECO:0000256" key="2">
    <source>
        <dbReference type="ARBA" id="ARBA00023015"/>
    </source>
</evidence>
<accession>A0A5N6VPP9</accession>
<keyword evidence="2" id="KW-0805">Transcription regulation</keyword>
<sequence>MWQRTKRAPRACYWCRHRKVRCDASIHGCPCTRCRQDGRSDCTLGSRASRHSAKPGNAEEDIPQRDASVNETAKRIKDREEPIDGFYGNLRTGPGIETPVDLTTPGNVSFFFCPFLTLNGLAILPQEDVTYLASKGSLSVPDWPTINEFARQYFLQIHPCLPVLDEAGFWRISADSASHTISLFVLQALLFSSCPHVSLETLHKCGFNDRRKARTTFYNRAKLLFDLQAENDAFAKAQGSVLLAHHTSAHDPQASSIWLMRAIQNAMIVGCGPGPGDQGINLSLMKRLWWSMVLRDRVLSIGLRRRPQITSVEFNMGANWLTEEDFAEEIVNSRVYDPQVKILLFQVLQEQCKLAVLLTDMVALVFSSQGVSSPSLSLAEFQAVLAAIRRIKRYLTKWEDVSIVLPSTSHETVTFFTHLTWMYYYAARVDLAQYEALIIEKHLSFTGTNYRAQLLETGADLRRAMNGLTSAIEYFCSQGRAERIPLSVLAYTAVPLVLTAIDVKLSPSPAEMTIRKRRLERLGEIVRHSRMLYDVADYVAAGTNHILQLAYITTQEAFLRCSTNAIGSSQMEIESSSGGMSLDASVLNANRVTNWYDAFLCSPRAYLRISVSLDYSLATGRLPYDNALPLLVRQTPWAKKQQRLPWTIGLDTDDSVGLSEAPPVGRVTEDISSISQMSTIPEEQTVDITEDDDTQSQGDARFPFIAAIGESIREEALNLTGSSSPDEGSTGDDAINLNFFQFGSAQLDDIIEMETEHALNSDQSQHLGMGASLSRKERADDDGFGHGGFQSIYTSLLRDSVA</sequence>
<dbReference type="GO" id="GO:0000981">
    <property type="term" value="F:DNA-binding transcription factor activity, RNA polymerase II-specific"/>
    <property type="evidence" value="ECO:0007669"/>
    <property type="project" value="InterPro"/>
</dbReference>
<dbReference type="GO" id="GO:0009893">
    <property type="term" value="P:positive regulation of metabolic process"/>
    <property type="evidence" value="ECO:0007669"/>
    <property type="project" value="UniProtKB-ARBA"/>
</dbReference>
<dbReference type="AlphaFoldDB" id="A0A5N6VPP9"/>
<evidence type="ECO:0000259" key="7">
    <source>
        <dbReference type="PROSITE" id="PS50048"/>
    </source>
</evidence>
<dbReference type="CDD" id="cd00067">
    <property type="entry name" value="GAL4"/>
    <property type="match status" value="1"/>
</dbReference>
<dbReference type="EMBL" id="ML738357">
    <property type="protein sequence ID" value="KAE8310156.1"/>
    <property type="molecule type" value="Genomic_DNA"/>
</dbReference>
<dbReference type="PROSITE" id="PS00463">
    <property type="entry name" value="ZN2_CY6_FUNGAL_1"/>
    <property type="match status" value="1"/>
</dbReference>
<evidence type="ECO:0000256" key="3">
    <source>
        <dbReference type="ARBA" id="ARBA00023125"/>
    </source>
</evidence>
<evidence type="ECO:0000256" key="5">
    <source>
        <dbReference type="ARBA" id="ARBA00023242"/>
    </source>
</evidence>
<dbReference type="Gene3D" id="4.10.240.10">
    <property type="entry name" value="Zn(2)-C6 fungal-type DNA-binding domain"/>
    <property type="match status" value="1"/>
</dbReference>
<feature type="region of interest" description="Disordered" evidence="6">
    <location>
        <begin position="39"/>
        <end position="69"/>
    </location>
</feature>
<dbReference type="Pfam" id="PF04082">
    <property type="entry name" value="Fungal_trans"/>
    <property type="match status" value="1"/>
</dbReference>
<keyword evidence="3" id="KW-0238">DNA-binding</keyword>
<dbReference type="GO" id="GO:0006351">
    <property type="term" value="P:DNA-templated transcription"/>
    <property type="evidence" value="ECO:0007669"/>
    <property type="project" value="InterPro"/>
</dbReference>
<reference evidence="9" key="1">
    <citation type="submission" date="2019-04" db="EMBL/GenBank/DDBJ databases">
        <title>Friends and foes A comparative genomics studyof 23 Aspergillus species from section Flavi.</title>
        <authorList>
            <consortium name="DOE Joint Genome Institute"/>
            <person name="Kjaerbolling I."/>
            <person name="Vesth T."/>
            <person name="Frisvad J.C."/>
            <person name="Nybo J.L."/>
            <person name="Theobald S."/>
            <person name="Kildgaard S."/>
            <person name="Isbrandt T."/>
            <person name="Kuo A."/>
            <person name="Sato A."/>
            <person name="Lyhne E.K."/>
            <person name="Kogle M.E."/>
            <person name="Wiebenga A."/>
            <person name="Kun R.S."/>
            <person name="Lubbers R.J."/>
            <person name="Makela M.R."/>
            <person name="Barry K."/>
            <person name="Chovatia M."/>
            <person name="Clum A."/>
            <person name="Daum C."/>
            <person name="Haridas S."/>
            <person name="He G."/>
            <person name="LaButti K."/>
            <person name="Lipzen A."/>
            <person name="Mondo S."/>
            <person name="Riley R."/>
            <person name="Salamov A."/>
            <person name="Simmons B.A."/>
            <person name="Magnuson J.K."/>
            <person name="Henrissat B."/>
            <person name="Mortensen U.H."/>
            <person name="Larsen T.O."/>
            <person name="Devries R.P."/>
            <person name="Grigoriev I.V."/>
            <person name="Machida M."/>
            <person name="Baker S.E."/>
            <person name="Andersen M.R."/>
        </authorList>
    </citation>
    <scope>NUCLEOTIDE SEQUENCE [LARGE SCALE GENOMIC DNA]</scope>
    <source>
        <strain evidence="9">CBS 130015</strain>
    </source>
</reference>
<dbReference type="GO" id="GO:0003677">
    <property type="term" value="F:DNA binding"/>
    <property type="evidence" value="ECO:0007669"/>
    <property type="project" value="UniProtKB-KW"/>
</dbReference>
<dbReference type="PANTHER" id="PTHR47425">
    <property type="entry name" value="FARB-RELATED"/>
    <property type="match status" value="1"/>
</dbReference>
<evidence type="ECO:0000256" key="6">
    <source>
        <dbReference type="SAM" id="MobiDB-lite"/>
    </source>
</evidence>
<dbReference type="CDD" id="cd12148">
    <property type="entry name" value="fungal_TF_MHR"/>
    <property type="match status" value="1"/>
</dbReference>
<dbReference type="SMART" id="SM00066">
    <property type="entry name" value="GAL4"/>
    <property type="match status" value="1"/>
</dbReference>
<keyword evidence="1" id="KW-0479">Metal-binding</keyword>
<gene>
    <name evidence="8" type="ORF">BDV41DRAFT_590565</name>
</gene>
<evidence type="ECO:0000313" key="9">
    <source>
        <dbReference type="Proteomes" id="UP000325433"/>
    </source>
</evidence>
<evidence type="ECO:0000313" key="8">
    <source>
        <dbReference type="EMBL" id="KAE8310156.1"/>
    </source>
</evidence>
<name>A0A5N6VPP9_9EURO</name>
<dbReference type="SUPFAM" id="SSF57701">
    <property type="entry name" value="Zn2/Cys6 DNA-binding domain"/>
    <property type="match status" value="1"/>
</dbReference>